<dbReference type="OrthoDB" id="3636801at2759"/>
<reference evidence="1" key="1">
    <citation type="submission" date="2023-01" db="EMBL/GenBank/DDBJ databases">
        <authorList>
            <person name="Van Ghelder C."/>
            <person name="Rancurel C."/>
        </authorList>
    </citation>
    <scope>NUCLEOTIDE SEQUENCE</scope>
    <source>
        <strain evidence="1">CNCM I-4278</strain>
    </source>
</reference>
<dbReference type="PROSITE" id="PS51257">
    <property type="entry name" value="PROKAR_LIPOPROTEIN"/>
    <property type="match status" value="1"/>
</dbReference>
<dbReference type="Proteomes" id="UP001152607">
    <property type="component" value="Unassembled WGS sequence"/>
</dbReference>
<protein>
    <submittedName>
        <fullName evidence="1">Uncharacterized protein</fullName>
    </submittedName>
</protein>
<dbReference type="AlphaFoldDB" id="A0A9W4XI31"/>
<sequence>MRIDVLSLYISLVGCSHGSTLSTLLYLQHRLLYLLPHQLSVHMTSLVETRLPVFVHDLRHSWIEDKANLAWLEQRPDPLHDLCDPSGEIEGQPPSRVIPRDLFDRLDIDNNRYQLPRGESVDRHAWINLQNRLEEMKKCPAALQQVTYLNLEIFLSAFDEVDPNENTIELLADVLLSMPNLAMLRWNIPTAFNPRFEKTFARRGVKLMGVTHLTVGSKGHFIISVCPNIEDLKNEIPVHYCSWKPRLRWEESIDVLLQVFSGAKKLRNLSIGCMDTWSPEFAREIVVAVPNLVQLTMMGQLINTWSESGMEATALVHSVLYALREAHNLTTLHLPESYDLGLGFDGGPFCGNAYMGPSGYLTSRQTMRGHITAVDQGILLAWTALPHLKNITIAGTPPVSVQRDEKGQVMKVTHEWTGRVEQYLEEEYPAPKKGDIVDGELVT</sequence>
<comment type="caution">
    <text evidence="1">The sequence shown here is derived from an EMBL/GenBank/DDBJ whole genome shotgun (WGS) entry which is preliminary data.</text>
</comment>
<organism evidence="1 2">
    <name type="scientific">Periconia digitata</name>
    <dbReference type="NCBI Taxonomy" id="1303443"/>
    <lineage>
        <taxon>Eukaryota</taxon>
        <taxon>Fungi</taxon>
        <taxon>Dikarya</taxon>
        <taxon>Ascomycota</taxon>
        <taxon>Pezizomycotina</taxon>
        <taxon>Dothideomycetes</taxon>
        <taxon>Pleosporomycetidae</taxon>
        <taxon>Pleosporales</taxon>
        <taxon>Massarineae</taxon>
        <taxon>Periconiaceae</taxon>
        <taxon>Periconia</taxon>
    </lineage>
</organism>
<evidence type="ECO:0000313" key="2">
    <source>
        <dbReference type="Proteomes" id="UP001152607"/>
    </source>
</evidence>
<keyword evidence="2" id="KW-1185">Reference proteome</keyword>
<gene>
    <name evidence="1" type="ORF">PDIGIT_LOCUS5473</name>
</gene>
<accession>A0A9W4XI31</accession>
<dbReference type="EMBL" id="CAOQHR010000003">
    <property type="protein sequence ID" value="CAI6332448.1"/>
    <property type="molecule type" value="Genomic_DNA"/>
</dbReference>
<name>A0A9W4XI31_9PLEO</name>
<evidence type="ECO:0000313" key="1">
    <source>
        <dbReference type="EMBL" id="CAI6332448.1"/>
    </source>
</evidence>
<proteinExistence type="predicted"/>